<evidence type="ECO:0000256" key="6">
    <source>
        <dbReference type="SAM" id="SignalP"/>
    </source>
</evidence>
<evidence type="ECO:0000256" key="3">
    <source>
        <dbReference type="ARBA" id="ARBA00023077"/>
    </source>
</evidence>
<evidence type="ECO:0000256" key="2">
    <source>
        <dbReference type="ARBA" id="ARBA00022729"/>
    </source>
</evidence>
<evidence type="ECO:0000313" key="9">
    <source>
        <dbReference type="EMBL" id="MBB5207863.1"/>
    </source>
</evidence>
<dbReference type="InterPro" id="IPR010917">
    <property type="entry name" value="TonB_rcpt_CS"/>
</dbReference>
<evidence type="ECO:0000313" key="10">
    <source>
        <dbReference type="Proteomes" id="UP000521199"/>
    </source>
</evidence>
<gene>
    <name evidence="9" type="ORF">HNQ52_001392</name>
</gene>
<dbReference type="InterPro" id="IPR036942">
    <property type="entry name" value="Beta-barrel_TonB_sf"/>
</dbReference>
<accession>A0A7W8G0K4</accession>
<dbReference type="PANTHER" id="PTHR40980:SF3">
    <property type="entry name" value="TONB-DEPENDENT RECEPTOR-LIKE BETA-BARREL DOMAIN-CONTAINING PROTEIN"/>
    <property type="match status" value="1"/>
</dbReference>
<dbReference type="PANTHER" id="PTHR40980">
    <property type="entry name" value="PLUG DOMAIN-CONTAINING PROTEIN"/>
    <property type="match status" value="1"/>
</dbReference>
<dbReference type="EMBL" id="JACHHP010000002">
    <property type="protein sequence ID" value="MBB5207863.1"/>
    <property type="molecule type" value="Genomic_DNA"/>
</dbReference>
<name>A0A7W8G0K4_9GAMM</name>
<evidence type="ECO:0000256" key="5">
    <source>
        <dbReference type="ARBA" id="ARBA00023237"/>
    </source>
</evidence>
<dbReference type="SUPFAM" id="SSF56935">
    <property type="entry name" value="Porins"/>
    <property type="match status" value="1"/>
</dbReference>
<dbReference type="InterPro" id="IPR037066">
    <property type="entry name" value="Plug_dom_sf"/>
</dbReference>
<dbReference type="RefSeq" id="WP_183960381.1">
    <property type="nucleotide sequence ID" value="NZ_JACHHP010000002.1"/>
</dbReference>
<dbReference type="Pfam" id="PF07715">
    <property type="entry name" value="Plug"/>
    <property type="match status" value="1"/>
</dbReference>
<dbReference type="CDD" id="cd01347">
    <property type="entry name" value="ligand_gated_channel"/>
    <property type="match status" value="1"/>
</dbReference>
<dbReference type="Proteomes" id="UP000521199">
    <property type="component" value="Unassembled WGS sequence"/>
</dbReference>
<keyword evidence="3" id="KW-0798">TonB box</keyword>
<dbReference type="InterPro" id="IPR010104">
    <property type="entry name" value="TonB_rcpt_bac"/>
</dbReference>
<comment type="subcellular location">
    <subcellularLocation>
        <location evidence="1">Cell outer membrane</location>
    </subcellularLocation>
</comment>
<evidence type="ECO:0000256" key="1">
    <source>
        <dbReference type="ARBA" id="ARBA00004442"/>
    </source>
</evidence>
<dbReference type="GO" id="GO:0009279">
    <property type="term" value="C:cell outer membrane"/>
    <property type="evidence" value="ECO:0007669"/>
    <property type="project" value="UniProtKB-SubCell"/>
</dbReference>
<comment type="caution">
    <text evidence="9">The sequence shown here is derived from an EMBL/GenBank/DDBJ whole genome shotgun (WGS) entry which is preliminary data.</text>
</comment>
<dbReference type="Gene3D" id="2.170.130.10">
    <property type="entry name" value="TonB-dependent receptor, plug domain"/>
    <property type="match status" value="1"/>
</dbReference>
<dbReference type="PROSITE" id="PS01156">
    <property type="entry name" value="TONB_DEPENDENT_REC_2"/>
    <property type="match status" value="1"/>
</dbReference>
<proteinExistence type="predicted"/>
<evidence type="ECO:0000256" key="4">
    <source>
        <dbReference type="ARBA" id="ARBA00023136"/>
    </source>
</evidence>
<keyword evidence="10" id="KW-1185">Reference proteome</keyword>
<dbReference type="Pfam" id="PF14905">
    <property type="entry name" value="OMP_b-brl_3"/>
    <property type="match status" value="1"/>
</dbReference>
<sequence length="916" mass="99178">MLILKRNLLSAALASAILVTAQAAHAQSAAAPPPADGDAQALDTATLVAQVDADTRTRDDGEATELDQVVVTGIRAGIESAIEVKRESTSIVDVVSSEDLGKLPDISIADSIARLPGLAAQRVAGRASTVSIRGLSSDYGTTLLNGREQVSVGDNRGVEFDQFPSELINQVVVYKTPDASLVGQGLSGTVDLRTVRPLSFLDRTVAFNVRGEKNSLGELNGDSDDMGSRVSAFYVDQFADDRLGIALGYARLDSPGQAERWESYGYPTDNAGSPGNFVLGGSKSMASSTDNVRQGLMGVLEFNASDTYSTVLDVYYSKFEKAETTRFLEAGLGWSGAQLINPVVENGAVVGGTFTGVRPVIRNDLNEGDDKLFAIGWNNQFTFSEDWSAELDLSHSKADRNESILETYAGARAGVFDTVDFRLDPEGPPSLSFGADYTDPAYVVLTDPGGWGQDGYIKTPQVEDELTSYRGSVERSFADGPFRSVEFGLNYADREKTRSVPEAFLDLLADETTVPGGLLLNPVDLSFSGIPGSLAYDINDVLAQFYTLRDNINADIVNKQWTVQEKMTTGYAQLNIDTDLGSVGMRGNIGVQAVQTDQSSNGFIVLQGNAAEAIPYDGGADYTDYLPSLNLAFGFPSDNTLRLGLGRQMARPRIDQMRANNNTSLEFTGVNQGRWTRSGGNPELEPWIANAVDLSWEKYFAERGYVSLAYFYKDLRTYVYDLTTSFDTAGLPIPDGYEGPTPDPVGFYTRPANGEGGTIKGYEFSLSVPFDLFTPALEGFGFIANYSDTSSSIKRLGPDGPDEPIAGLSEKVQNIAVYFERAGFSTRVSQRKRSDFLGEIQGFGADRAQVYIDGESVVDLQIGYSFGEGAFDGVSVLLQANNVTNEPYRQYFPGNGLTQRYEEYGRQYLLGVSYKF</sequence>
<keyword evidence="4" id="KW-0472">Membrane</keyword>
<dbReference type="Gene3D" id="2.40.170.20">
    <property type="entry name" value="TonB-dependent receptor, beta-barrel domain"/>
    <property type="match status" value="1"/>
</dbReference>
<dbReference type="InterPro" id="IPR041700">
    <property type="entry name" value="OMP_b-brl_3"/>
</dbReference>
<organism evidence="9 10">
    <name type="scientific">Chiayiivirga flava</name>
    <dbReference type="NCBI Taxonomy" id="659595"/>
    <lineage>
        <taxon>Bacteria</taxon>
        <taxon>Pseudomonadati</taxon>
        <taxon>Pseudomonadota</taxon>
        <taxon>Gammaproteobacteria</taxon>
        <taxon>Lysobacterales</taxon>
        <taxon>Lysobacteraceae</taxon>
        <taxon>Chiayiivirga</taxon>
    </lineage>
</organism>
<dbReference type="NCBIfam" id="TIGR01782">
    <property type="entry name" value="TonB-Xanth-Caul"/>
    <property type="match status" value="1"/>
</dbReference>
<feature type="chain" id="PRO_5031558134" evidence="6">
    <location>
        <begin position="27"/>
        <end position="916"/>
    </location>
</feature>
<feature type="domain" description="TonB-dependent receptor plug" evidence="7">
    <location>
        <begin position="85"/>
        <end position="188"/>
    </location>
</feature>
<dbReference type="InterPro" id="IPR012910">
    <property type="entry name" value="Plug_dom"/>
</dbReference>
<feature type="signal peptide" evidence="6">
    <location>
        <begin position="1"/>
        <end position="26"/>
    </location>
</feature>
<protein>
    <submittedName>
        <fullName evidence="9">Iron complex outermembrane receptor protein</fullName>
    </submittedName>
</protein>
<feature type="domain" description="Outer membrane protein beta-barrel" evidence="8">
    <location>
        <begin position="620"/>
        <end position="914"/>
    </location>
</feature>
<evidence type="ECO:0000259" key="8">
    <source>
        <dbReference type="Pfam" id="PF14905"/>
    </source>
</evidence>
<dbReference type="AlphaFoldDB" id="A0A7W8G0K4"/>
<reference evidence="9 10" key="1">
    <citation type="submission" date="2020-08" db="EMBL/GenBank/DDBJ databases">
        <title>Genomic Encyclopedia of Type Strains, Phase IV (KMG-IV): sequencing the most valuable type-strain genomes for metagenomic binning, comparative biology and taxonomic classification.</title>
        <authorList>
            <person name="Goeker M."/>
        </authorList>
    </citation>
    <scope>NUCLEOTIDE SEQUENCE [LARGE SCALE GENOMIC DNA]</scope>
    <source>
        <strain evidence="9 10">DSM 24163</strain>
    </source>
</reference>
<keyword evidence="2 6" id="KW-0732">Signal</keyword>
<evidence type="ECO:0000259" key="7">
    <source>
        <dbReference type="Pfam" id="PF07715"/>
    </source>
</evidence>
<keyword evidence="5" id="KW-0998">Cell outer membrane</keyword>
<keyword evidence="9" id="KW-0675">Receptor</keyword>